<dbReference type="HOGENOM" id="CLU_087386_0_0_1"/>
<dbReference type="KEGG" id="abp:AGABI1DRAFT104745"/>
<accession>K5X4Z9</accession>
<protein>
    <submittedName>
        <fullName evidence="2">Uncharacterized protein</fullName>
    </submittedName>
</protein>
<organism evidence="2 3">
    <name type="scientific">Agaricus bisporus var. burnettii (strain JB137-S8 / ATCC MYA-4627 / FGSC 10392)</name>
    <name type="common">White button mushroom</name>
    <dbReference type="NCBI Taxonomy" id="597362"/>
    <lineage>
        <taxon>Eukaryota</taxon>
        <taxon>Fungi</taxon>
        <taxon>Dikarya</taxon>
        <taxon>Basidiomycota</taxon>
        <taxon>Agaricomycotina</taxon>
        <taxon>Agaricomycetes</taxon>
        <taxon>Agaricomycetidae</taxon>
        <taxon>Agaricales</taxon>
        <taxon>Agaricineae</taxon>
        <taxon>Agaricaceae</taxon>
        <taxon>Agaricus</taxon>
    </lineage>
</organism>
<feature type="region of interest" description="Disordered" evidence="1">
    <location>
        <begin position="80"/>
        <end position="193"/>
    </location>
</feature>
<proteinExistence type="predicted"/>
<dbReference type="AlphaFoldDB" id="K5X4Z9"/>
<gene>
    <name evidence="2" type="ORF">AGABI1DRAFT_104745</name>
</gene>
<dbReference type="RefSeq" id="XP_007326823.1">
    <property type="nucleotide sequence ID" value="XM_007326761.1"/>
</dbReference>
<feature type="compositionally biased region" description="Low complexity" evidence="1">
    <location>
        <begin position="121"/>
        <end position="134"/>
    </location>
</feature>
<reference evidence="3" key="1">
    <citation type="journal article" date="2012" name="Proc. Natl. Acad. Sci. U.S.A.">
        <title>Genome sequence of the button mushroom Agaricus bisporus reveals mechanisms governing adaptation to a humic-rich ecological niche.</title>
        <authorList>
            <person name="Morin E."/>
            <person name="Kohler A."/>
            <person name="Baker A.R."/>
            <person name="Foulongne-Oriol M."/>
            <person name="Lombard V."/>
            <person name="Nagy L.G."/>
            <person name="Ohm R.A."/>
            <person name="Patyshakuliyeva A."/>
            <person name="Brun A."/>
            <person name="Aerts A.L."/>
            <person name="Bailey A.M."/>
            <person name="Billette C."/>
            <person name="Coutinho P.M."/>
            <person name="Deakin G."/>
            <person name="Doddapaneni H."/>
            <person name="Floudas D."/>
            <person name="Grimwood J."/>
            <person name="Hilden K."/>
            <person name="Kuees U."/>
            <person name="LaButti K.M."/>
            <person name="Lapidus A."/>
            <person name="Lindquist E.A."/>
            <person name="Lucas S.M."/>
            <person name="Murat C."/>
            <person name="Riley R.W."/>
            <person name="Salamov A.A."/>
            <person name="Schmutz J."/>
            <person name="Subramanian V."/>
            <person name="Woesten H.A.B."/>
            <person name="Xu J."/>
            <person name="Eastwood D.C."/>
            <person name="Foster G.D."/>
            <person name="Sonnenberg A.S."/>
            <person name="Cullen D."/>
            <person name="de Vries R.P."/>
            <person name="Lundell T."/>
            <person name="Hibbett D.S."/>
            <person name="Henrissat B."/>
            <person name="Burton K.S."/>
            <person name="Kerrigan R.W."/>
            <person name="Challen M.P."/>
            <person name="Grigoriev I.V."/>
            <person name="Martin F."/>
        </authorList>
    </citation>
    <scope>NUCLEOTIDE SEQUENCE [LARGE SCALE GENOMIC DNA]</scope>
    <source>
        <strain evidence="3">JB137-S8 / ATCC MYA-4627 / FGSC 10392</strain>
    </source>
</reference>
<feature type="compositionally biased region" description="Polar residues" evidence="1">
    <location>
        <begin position="80"/>
        <end position="94"/>
    </location>
</feature>
<dbReference type="eggNOG" id="ENOG502S7HP">
    <property type="taxonomic scope" value="Eukaryota"/>
</dbReference>
<evidence type="ECO:0000256" key="1">
    <source>
        <dbReference type="SAM" id="MobiDB-lite"/>
    </source>
</evidence>
<sequence>MLMSATFTPSNAIDMSNERTWPADLGMLDWDSTNIVFTKRSLIEFLKYTGITVDPNFGTIAKLPRYAKFGKISESAGSSAEQATDNVNPSSSHANIFGSDDNGDALSGAPPRQNNVELPQSASSTTTNDSNDATPPESLPQPQVRTSRRVRTTPGGVSTIGSIFAPEEDHDSFKPTRKVREGPGGQDHIGSLF</sequence>
<dbReference type="Proteomes" id="UP000008493">
    <property type="component" value="Unassembled WGS sequence"/>
</dbReference>
<evidence type="ECO:0000313" key="3">
    <source>
        <dbReference type="Proteomes" id="UP000008493"/>
    </source>
</evidence>
<keyword evidence="3" id="KW-1185">Reference proteome</keyword>
<name>K5X4Z9_AGABU</name>
<dbReference type="EMBL" id="JH971386">
    <property type="protein sequence ID" value="EKM82941.1"/>
    <property type="molecule type" value="Genomic_DNA"/>
</dbReference>
<dbReference type="InParanoid" id="K5X4Z9"/>
<dbReference type="OrthoDB" id="4062651at2759"/>
<feature type="compositionally biased region" description="Basic and acidic residues" evidence="1">
    <location>
        <begin position="171"/>
        <end position="181"/>
    </location>
</feature>
<dbReference type="GeneID" id="18822029"/>
<evidence type="ECO:0000313" key="2">
    <source>
        <dbReference type="EMBL" id="EKM82941.1"/>
    </source>
</evidence>
<dbReference type="OMA" id="NLGMLDW"/>